<evidence type="ECO:0000259" key="5">
    <source>
        <dbReference type="Pfam" id="PF06803"/>
    </source>
</evidence>
<dbReference type="RefSeq" id="WP_208130999.1">
    <property type="nucleotide sequence ID" value="NZ_BAABGQ010000008.1"/>
</dbReference>
<organism evidence="6 7">
    <name type="scientific">Hymenobacter ginsengisoli</name>
    <dbReference type="NCBI Taxonomy" id="1051626"/>
    <lineage>
        <taxon>Bacteria</taxon>
        <taxon>Pseudomonadati</taxon>
        <taxon>Bacteroidota</taxon>
        <taxon>Cytophagia</taxon>
        <taxon>Cytophagales</taxon>
        <taxon>Hymenobacteraceae</taxon>
        <taxon>Hymenobacter</taxon>
    </lineage>
</organism>
<comment type="caution">
    <text evidence="6">The sequence shown here is derived from an EMBL/GenBank/DDBJ whole genome shotgun (WGS) entry which is preliminary data.</text>
</comment>
<keyword evidence="2" id="KW-0812">Transmembrane</keyword>
<evidence type="ECO:0000256" key="3">
    <source>
        <dbReference type="ARBA" id="ARBA00022989"/>
    </source>
</evidence>
<reference evidence="7" key="1">
    <citation type="journal article" date="2019" name="Int. J. Syst. Evol. Microbiol.">
        <title>The Global Catalogue of Microorganisms (GCM) 10K type strain sequencing project: providing services to taxonomists for standard genome sequencing and annotation.</title>
        <authorList>
            <consortium name="The Broad Institute Genomics Platform"/>
            <consortium name="The Broad Institute Genome Sequencing Center for Infectious Disease"/>
            <person name="Wu L."/>
            <person name="Ma J."/>
        </authorList>
    </citation>
    <scope>NUCLEOTIDE SEQUENCE [LARGE SCALE GENOMIC DNA]</scope>
    <source>
        <strain evidence="7">JCM 17841</strain>
    </source>
</reference>
<dbReference type="Pfam" id="PF06803">
    <property type="entry name" value="DUF1232"/>
    <property type="match status" value="1"/>
</dbReference>
<evidence type="ECO:0000313" key="7">
    <source>
        <dbReference type="Proteomes" id="UP001501243"/>
    </source>
</evidence>
<accession>A0ABP8QKZ7</accession>
<dbReference type="Proteomes" id="UP001501243">
    <property type="component" value="Unassembled WGS sequence"/>
</dbReference>
<keyword evidence="4" id="KW-0472">Membrane</keyword>
<keyword evidence="3" id="KW-1133">Transmembrane helix</keyword>
<dbReference type="InterPro" id="IPR010652">
    <property type="entry name" value="DUF1232"/>
</dbReference>
<sequence length="163" mass="18035">MSTLAQRGLRISKNAIFNLFLNRAAKLLGKPFKVLTVLNETADKLADENSKDNKFKQLFAVALTVVRMVRSYINGDYRQIPTSTVVSGLAVLLYVLSPIDLVPDFIPVVGFLDDLSLVSWFVGKFNGEIIRFRDWEMQTAHLTASNPAQGDPSLPVVAELGHS</sequence>
<feature type="domain" description="DUF1232" evidence="5">
    <location>
        <begin position="89"/>
        <end position="120"/>
    </location>
</feature>
<proteinExistence type="predicted"/>
<evidence type="ECO:0000313" key="6">
    <source>
        <dbReference type="EMBL" id="GAA4505417.1"/>
    </source>
</evidence>
<evidence type="ECO:0000256" key="2">
    <source>
        <dbReference type="ARBA" id="ARBA00022692"/>
    </source>
</evidence>
<evidence type="ECO:0000256" key="4">
    <source>
        <dbReference type="ARBA" id="ARBA00023136"/>
    </source>
</evidence>
<evidence type="ECO:0000256" key="1">
    <source>
        <dbReference type="ARBA" id="ARBA00004127"/>
    </source>
</evidence>
<comment type="subcellular location">
    <subcellularLocation>
        <location evidence="1">Endomembrane system</location>
        <topology evidence="1">Multi-pass membrane protein</topology>
    </subcellularLocation>
</comment>
<gene>
    <name evidence="6" type="ORF">GCM10023172_33280</name>
</gene>
<dbReference type="EMBL" id="BAABGQ010000008">
    <property type="protein sequence ID" value="GAA4505417.1"/>
    <property type="molecule type" value="Genomic_DNA"/>
</dbReference>
<keyword evidence="7" id="KW-1185">Reference proteome</keyword>
<protein>
    <recommendedName>
        <fullName evidence="5">DUF1232 domain-containing protein</fullName>
    </recommendedName>
</protein>
<name>A0ABP8QKZ7_9BACT</name>